<name>A0A6G1H500_9PEZI</name>
<keyword evidence="1" id="KW-0489">Methyltransferase</keyword>
<keyword evidence="1" id="KW-0808">Transferase</keyword>
<dbReference type="Gene3D" id="3.40.50.150">
    <property type="entry name" value="Vaccinia Virus protein VP39"/>
    <property type="match status" value="1"/>
</dbReference>
<dbReference type="CDD" id="cd02440">
    <property type="entry name" value="AdoMet_MTases"/>
    <property type="match status" value="1"/>
</dbReference>
<dbReference type="Pfam" id="PF13489">
    <property type="entry name" value="Methyltransf_23"/>
    <property type="match status" value="1"/>
</dbReference>
<proteinExistence type="predicted"/>
<dbReference type="GO" id="GO:0032259">
    <property type="term" value="P:methylation"/>
    <property type="evidence" value="ECO:0007669"/>
    <property type="project" value="UniProtKB-KW"/>
</dbReference>
<dbReference type="Proteomes" id="UP000800041">
    <property type="component" value="Unassembled WGS sequence"/>
</dbReference>
<evidence type="ECO:0000313" key="1">
    <source>
        <dbReference type="EMBL" id="KAF1988303.1"/>
    </source>
</evidence>
<dbReference type="OrthoDB" id="2013972at2759"/>
<organism evidence="1 2">
    <name type="scientific">Aulographum hederae CBS 113979</name>
    <dbReference type="NCBI Taxonomy" id="1176131"/>
    <lineage>
        <taxon>Eukaryota</taxon>
        <taxon>Fungi</taxon>
        <taxon>Dikarya</taxon>
        <taxon>Ascomycota</taxon>
        <taxon>Pezizomycotina</taxon>
        <taxon>Dothideomycetes</taxon>
        <taxon>Pleosporomycetidae</taxon>
        <taxon>Aulographales</taxon>
        <taxon>Aulographaceae</taxon>
    </lineage>
</organism>
<dbReference type="PANTHER" id="PTHR43591">
    <property type="entry name" value="METHYLTRANSFERASE"/>
    <property type="match status" value="1"/>
</dbReference>
<dbReference type="PANTHER" id="PTHR43591:SF10">
    <property type="entry name" value="ABC TRANSMEMBRANE TYPE-1 DOMAIN-CONTAINING PROTEIN-RELATED"/>
    <property type="match status" value="1"/>
</dbReference>
<gene>
    <name evidence="1" type="ORF">K402DRAFT_32680</name>
</gene>
<sequence>MSTRSLRESVMDYIKENGRTYHAYQAGSYLMPNDTLESERLDMQYYILKVLFGSRDIFAPLNNPKKILDVGTGTGKWAVEIAAQYPNAEILGTDLSPIQPQWVPDNVKFIIDDAAEDDWMIDDNTYDYVHTRALMGSFADFRHVIAKAYKCLKPGAYMGSEELFTPVYCDDGTMPSHYLFKDWLDRWDAAVMDMNRPLRIANKLKRWYQEAGFVDVREEVFKLPINPWPKDPQLKLLGRFHEANWLDGLQGFSLAPFHRGLGWTKAEIEVYLVNVRKAIQDRSVHGYQKVYVVWGRKPFPGETEGGRF</sequence>
<reference evidence="1" key="1">
    <citation type="journal article" date="2020" name="Stud. Mycol.">
        <title>101 Dothideomycetes genomes: a test case for predicting lifestyles and emergence of pathogens.</title>
        <authorList>
            <person name="Haridas S."/>
            <person name="Albert R."/>
            <person name="Binder M."/>
            <person name="Bloem J."/>
            <person name="Labutti K."/>
            <person name="Salamov A."/>
            <person name="Andreopoulos B."/>
            <person name="Baker S."/>
            <person name="Barry K."/>
            <person name="Bills G."/>
            <person name="Bluhm B."/>
            <person name="Cannon C."/>
            <person name="Castanera R."/>
            <person name="Culley D."/>
            <person name="Daum C."/>
            <person name="Ezra D."/>
            <person name="Gonzalez J."/>
            <person name="Henrissat B."/>
            <person name="Kuo A."/>
            <person name="Liang C."/>
            <person name="Lipzen A."/>
            <person name="Lutzoni F."/>
            <person name="Magnuson J."/>
            <person name="Mondo S."/>
            <person name="Nolan M."/>
            <person name="Ohm R."/>
            <person name="Pangilinan J."/>
            <person name="Park H.-J."/>
            <person name="Ramirez L."/>
            <person name="Alfaro M."/>
            <person name="Sun H."/>
            <person name="Tritt A."/>
            <person name="Yoshinaga Y."/>
            <person name="Zwiers L.-H."/>
            <person name="Turgeon B."/>
            <person name="Goodwin S."/>
            <person name="Spatafora J."/>
            <person name="Crous P."/>
            <person name="Grigoriev I."/>
        </authorList>
    </citation>
    <scope>NUCLEOTIDE SEQUENCE</scope>
    <source>
        <strain evidence="1">CBS 113979</strain>
    </source>
</reference>
<dbReference type="AlphaFoldDB" id="A0A6G1H500"/>
<evidence type="ECO:0000313" key="2">
    <source>
        <dbReference type="Proteomes" id="UP000800041"/>
    </source>
</evidence>
<dbReference type="InterPro" id="IPR029063">
    <property type="entry name" value="SAM-dependent_MTases_sf"/>
</dbReference>
<protein>
    <submittedName>
        <fullName evidence="1">Putative TAM domain methyltransferase</fullName>
    </submittedName>
</protein>
<dbReference type="EMBL" id="ML977149">
    <property type="protein sequence ID" value="KAF1988303.1"/>
    <property type="molecule type" value="Genomic_DNA"/>
</dbReference>
<keyword evidence="2" id="KW-1185">Reference proteome</keyword>
<accession>A0A6G1H500</accession>
<dbReference type="SUPFAM" id="SSF53335">
    <property type="entry name" value="S-adenosyl-L-methionine-dependent methyltransferases"/>
    <property type="match status" value="1"/>
</dbReference>
<dbReference type="GO" id="GO:0008168">
    <property type="term" value="F:methyltransferase activity"/>
    <property type="evidence" value="ECO:0007669"/>
    <property type="project" value="UniProtKB-KW"/>
</dbReference>